<gene>
    <name evidence="3" type="ORF">SporoS204_08030</name>
</gene>
<keyword evidence="1" id="KW-0812">Transmembrane</keyword>
<dbReference type="Pfam" id="PF07853">
    <property type="entry name" value="DUF1648"/>
    <property type="match status" value="1"/>
</dbReference>
<evidence type="ECO:0000313" key="3">
    <source>
        <dbReference type="EMBL" id="ARF14094.1"/>
    </source>
</evidence>
<organism evidence="3 4">
    <name type="scientific">Sporosarcina ureae</name>
    <dbReference type="NCBI Taxonomy" id="1571"/>
    <lineage>
        <taxon>Bacteria</taxon>
        <taxon>Bacillati</taxon>
        <taxon>Bacillota</taxon>
        <taxon>Bacilli</taxon>
        <taxon>Bacillales</taxon>
        <taxon>Caryophanaceae</taxon>
        <taxon>Sporosarcina</taxon>
    </lineage>
</organism>
<dbReference type="EMBL" id="CP015108">
    <property type="protein sequence ID" value="ARF14094.1"/>
    <property type="molecule type" value="Genomic_DNA"/>
</dbReference>
<protein>
    <recommendedName>
        <fullName evidence="2">DUF1648 domain-containing protein</fullName>
    </recommendedName>
</protein>
<feature type="transmembrane region" description="Helical" evidence="1">
    <location>
        <begin position="14"/>
        <end position="36"/>
    </location>
</feature>
<feature type="transmembrane region" description="Helical" evidence="1">
    <location>
        <begin position="102"/>
        <end position="126"/>
    </location>
</feature>
<evidence type="ECO:0000256" key="1">
    <source>
        <dbReference type="SAM" id="Phobius"/>
    </source>
</evidence>
<sequence>METKKPKLDIEKPVVAKAFDVLVIALFAAALVYLVLQWDQLPDRIPAHFGAGGEVDRYGSRMELLLLPIIGVVMWVGMWMLEKYPHAYNYLNLRPDNVEIQYRYGVLFMNVTKNISTLLFVFLIWQTTDIALSRIDSLNMPIFITILVLLFGSMGVYFYKVMKL</sequence>
<reference evidence="3 4" key="1">
    <citation type="submission" date="2016-04" db="EMBL/GenBank/DDBJ databases">
        <title>Comparative Genomics and Epigenetics of Sporosarcina ureae.</title>
        <authorList>
            <person name="Oliver A.S."/>
            <person name="Cooper K.K."/>
        </authorList>
    </citation>
    <scope>NUCLEOTIDE SEQUENCE [LARGE SCALE GENOMIC DNA]</scope>
    <source>
        <strain evidence="3 4">S204</strain>
    </source>
</reference>
<feature type="transmembrane region" description="Helical" evidence="1">
    <location>
        <begin position="138"/>
        <end position="159"/>
    </location>
</feature>
<name>A0ABM6JVR2_SPOUR</name>
<dbReference type="Proteomes" id="UP000192486">
    <property type="component" value="Chromosome"/>
</dbReference>
<evidence type="ECO:0000259" key="2">
    <source>
        <dbReference type="Pfam" id="PF07853"/>
    </source>
</evidence>
<keyword evidence="4" id="KW-1185">Reference proteome</keyword>
<evidence type="ECO:0000313" key="4">
    <source>
        <dbReference type="Proteomes" id="UP000192486"/>
    </source>
</evidence>
<dbReference type="InterPro" id="IPR012867">
    <property type="entry name" value="DUF1648"/>
</dbReference>
<feature type="domain" description="DUF1648" evidence="2">
    <location>
        <begin position="26"/>
        <end position="71"/>
    </location>
</feature>
<keyword evidence="1" id="KW-1133">Transmembrane helix</keyword>
<accession>A0ABM6JVR2</accession>
<dbReference type="RefSeq" id="WP_029053927.1">
    <property type="nucleotide sequence ID" value="NZ_CP015108.1"/>
</dbReference>
<feature type="transmembrane region" description="Helical" evidence="1">
    <location>
        <begin position="64"/>
        <end position="81"/>
    </location>
</feature>
<proteinExistence type="predicted"/>
<keyword evidence="1" id="KW-0472">Membrane</keyword>